<organism evidence="8">
    <name type="scientific">simian adenovirus 55</name>
    <dbReference type="NCBI Taxonomy" id="2848082"/>
    <lineage>
        <taxon>Viruses</taxon>
        <taxon>Varidnaviria</taxon>
        <taxon>Bamfordvirae</taxon>
        <taxon>Preplasmiviricota</taxon>
        <taxon>Polisuviricotina</taxon>
        <taxon>Pharingeaviricetes</taxon>
        <taxon>Rowavirales</taxon>
        <taxon>Adenoviridae</taxon>
        <taxon>Mastadenovirus</taxon>
        <taxon>Mastadenovirus flavi</taxon>
        <taxon>Simian mastadenovirus I</taxon>
    </lineage>
</organism>
<evidence type="ECO:0000256" key="6">
    <source>
        <dbReference type="ARBA" id="ARBA00023323"/>
    </source>
</evidence>
<dbReference type="Proteomes" id="UP000201862">
    <property type="component" value="Segment"/>
</dbReference>
<evidence type="ECO:0000256" key="1">
    <source>
        <dbReference type="ARBA" id="ARBA00010275"/>
    </source>
</evidence>
<evidence type="ECO:0000313" key="8">
    <source>
        <dbReference type="EMBL" id="APG53791.1"/>
    </source>
</evidence>
<sequence>MDLYKSLEDRSTLRQLLEEASNSTSYCWRFLFGSPLGRFLYRVKKDHQEEFDQLIGLFPTIFESLNLGHKTLLEDKLLVQLDFSTPGRACSGLAFVVHLLDRWNQETYLSPGYTLDFLTLSLWKTGLKRGRKLYGRMLERHPSLIQKTVRAQVLSRWGALENLAEEDPRAGLDPPEEEVD</sequence>
<dbReference type="GeneID" id="30522833"/>
<comment type="similarity">
    <text evidence="1 7">Belongs to the adenoviridae E1B 19 kDa protein family.</text>
</comment>
<dbReference type="KEGG" id="vg:30522833"/>
<dbReference type="EMBL" id="KX505867">
    <property type="protein sequence ID" value="APG53791.1"/>
    <property type="molecule type" value="Genomic_DNA"/>
</dbReference>
<evidence type="ECO:0000313" key="9">
    <source>
        <dbReference type="Proteomes" id="UP000201862"/>
    </source>
</evidence>
<dbReference type="PROSITE" id="PS50062">
    <property type="entry name" value="BCL2_FAMILY"/>
    <property type="match status" value="1"/>
</dbReference>
<protein>
    <recommendedName>
        <fullName evidence="2 7">E1B protein, small T-antigen</fullName>
    </recommendedName>
</protein>
<evidence type="ECO:0000256" key="3">
    <source>
        <dbReference type="ARBA" id="ARBA00022518"/>
    </source>
</evidence>
<dbReference type="GO" id="GO:0033668">
    <property type="term" value="P:symbiont-mediated suppression of host apoptosis"/>
    <property type="evidence" value="ECO:0007669"/>
    <property type="project" value="UniProtKB-KW"/>
</dbReference>
<evidence type="ECO:0000256" key="4">
    <source>
        <dbReference type="ARBA" id="ARBA00022581"/>
    </source>
</evidence>
<dbReference type="InterPro" id="IPR002475">
    <property type="entry name" value="Bcl2-like"/>
</dbReference>
<keyword evidence="5 7" id="KW-1081">Inhibition of host apoptosis by viral BCL2-like protein</keyword>
<keyword evidence="4 7" id="KW-0945">Host-virus interaction</keyword>
<proteinExistence type="inferred from homology"/>
<name>A0A1L3INW0_9ADEN</name>
<dbReference type="Pfam" id="PF01691">
    <property type="entry name" value="Adeno_E1B_19K"/>
    <property type="match status" value="1"/>
</dbReference>
<keyword evidence="3 7" id="KW-0244">Early protein</keyword>
<dbReference type="RefSeq" id="YP_009328898.1">
    <property type="nucleotide sequence ID" value="NC_032105.1"/>
</dbReference>
<dbReference type="OrthoDB" id="16755at10239"/>
<keyword evidence="9" id="KW-1185">Reference proteome</keyword>
<dbReference type="InterPro" id="IPR002924">
    <property type="entry name" value="Adenovir_t-Ag_E1B_19kDa"/>
</dbReference>
<evidence type="ECO:0000256" key="5">
    <source>
        <dbReference type="ARBA" id="ARBA00023189"/>
    </source>
</evidence>
<keyword evidence="6 7" id="KW-1119">Modulation of host cell apoptosis by virus</keyword>
<evidence type="ECO:0000256" key="2">
    <source>
        <dbReference type="ARBA" id="ARBA00013796"/>
    </source>
</evidence>
<reference evidence="8" key="1">
    <citation type="journal article" date="2016" name="Virol. J.">
        <title>Isolation and characterization of adenoviruses infecting endangered golden snub-nosed monkeys (Rhinopithecus roxellana).</title>
        <authorList>
            <person name="Tan B."/>
            <person name="Wu L.J."/>
            <person name="Yang X.L."/>
            <person name="Li B."/>
            <person name="Zhang W."/>
            <person name="Lei Y.S."/>
            <person name="Li Y."/>
            <person name="Yang G.X."/>
            <person name="Chen J."/>
            <person name="Chen G."/>
            <person name="Wang H.Z."/>
            <person name="Shi Z.L."/>
        </authorList>
    </citation>
    <scope>NUCLEOTIDE SEQUENCE [LARGE SCALE GENOMIC DNA]</scope>
    <source>
        <strain evidence="8">WIV19</strain>
    </source>
</reference>
<evidence type="ECO:0000256" key="7">
    <source>
        <dbReference type="RuleBase" id="RU364111"/>
    </source>
</evidence>
<accession>A0A1L3INW0</accession>